<reference evidence="2 3" key="1">
    <citation type="submission" date="2015-12" db="EMBL/GenBank/DDBJ databases">
        <title>The genome of Folsomia candida.</title>
        <authorList>
            <person name="Faddeeva A."/>
            <person name="Derks M.F."/>
            <person name="Anvar Y."/>
            <person name="Smit S."/>
            <person name="Van Straalen N."/>
            <person name="Roelofs D."/>
        </authorList>
    </citation>
    <scope>NUCLEOTIDE SEQUENCE [LARGE SCALE GENOMIC DNA]</scope>
    <source>
        <strain evidence="2 3">VU population</strain>
        <tissue evidence="2">Whole body</tissue>
    </source>
</reference>
<evidence type="ECO:0000313" key="3">
    <source>
        <dbReference type="Proteomes" id="UP000198287"/>
    </source>
</evidence>
<feature type="region of interest" description="Disordered" evidence="1">
    <location>
        <begin position="471"/>
        <end position="504"/>
    </location>
</feature>
<accession>A0A226DHV2</accession>
<organism evidence="2 3">
    <name type="scientific">Folsomia candida</name>
    <name type="common">Springtail</name>
    <dbReference type="NCBI Taxonomy" id="158441"/>
    <lineage>
        <taxon>Eukaryota</taxon>
        <taxon>Metazoa</taxon>
        <taxon>Ecdysozoa</taxon>
        <taxon>Arthropoda</taxon>
        <taxon>Hexapoda</taxon>
        <taxon>Collembola</taxon>
        <taxon>Entomobryomorpha</taxon>
        <taxon>Isotomoidea</taxon>
        <taxon>Isotomidae</taxon>
        <taxon>Proisotominae</taxon>
        <taxon>Folsomia</taxon>
    </lineage>
</organism>
<evidence type="ECO:0000313" key="2">
    <source>
        <dbReference type="EMBL" id="OXA44528.1"/>
    </source>
</evidence>
<protein>
    <submittedName>
        <fullName evidence="2">Uncharacterized protein</fullName>
    </submittedName>
</protein>
<comment type="caution">
    <text evidence="2">The sequence shown here is derived from an EMBL/GenBank/DDBJ whole genome shotgun (WGS) entry which is preliminary data.</text>
</comment>
<dbReference type="AlphaFoldDB" id="A0A226DHV2"/>
<gene>
    <name evidence="2" type="ORF">Fcan01_20456</name>
</gene>
<name>A0A226DHV2_FOLCA</name>
<dbReference type="Proteomes" id="UP000198287">
    <property type="component" value="Unassembled WGS sequence"/>
</dbReference>
<feature type="compositionally biased region" description="Polar residues" evidence="1">
    <location>
        <begin position="475"/>
        <end position="504"/>
    </location>
</feature>
<sequence length="533" mass="61520">MPENQIFVQNISDVHSWDLLKQGSNGVPLLDFGLTPTNELFSCCHGVEINQKSGTIRIILEPVREFGSAVPLFRREDVLQILGGNVEHPVLSLTSTVEPWSDTDILVTMMHTLHWVQGLLLKESGDEFKKQLPPNLVENLGEIVSNDDTFFIEVGQVEINRREFNDEIIYQFGEVHINIRTNTGEANAPFAKFLSEHLSDIGKQYPILLRLRELAKLCAICEILIDKRRCVQNLKNALDHHTSDIAPLEEIFPHMFSVIKNDEHHVLKELADYRYGRNPPHPIYSEDNVQKEWRMQETRHYHRDSDEGQKDRILEHIREHLRHQDVKRFDQVATHISTRFHVPYHEVRPLIQFYLDKNPSILTRLGKMCCDSLRQKRLKEIVCSFNLELDMIGIKQRSVVESAVSLPKAVGGVSLITKLHYVPTYVCLRENEQIIYLSLRTLKRESPIPQYKQSYHERTIVDKGKESKGIEATDLNANNSSSKGKAQREITSPKTPEKYSQANNSRIWKRRKSAFNPFTSSAQRTVVVILSWI</sequence>
<proteinExistence type="predicted"/>
<dbReference type="EMBL" id="LNIX01000019">
    <property type="protein sequence ID" value="OXA44528.1"/>
    <property type="molecule type" value="Genomic_DNA"/>
</dbReference>
<keyword evidence="3" id="KW-1185">Reference proteome</keyword>
<evidence type="ECO:0000256" key="1">
    <source>
        <dbReference type="SAM" id="MobiDB-lite"/>
    </source>
</evidence>